<reference evidence="2" key="2">
    <citation type="submission" date="2021-04" db="EMBL/GenBank/DDBJ databases">
        <authorList>
            <person name="Gilroy R."/>
        </authorList>
    </citation>
    <scope>NUCLEOTIDE SEQUENCE</scope>
    <source>
        <strain evidence="2">CHK183-5548</strain>
    </source>
</reference>
<dbReference type="Gene3D" id="1.25.40.10">
    <property type="entry name" value="Tetratricopeptide repeat domain"/>
    <property type="match status" value="2"/>
</dbReference>
<feature type="compositionally biased region" description="Basic and acidic residues" evidence="1">
    <location>
        <begin position="9"/>
        <end position="20"/>
    </location>
</feature>
<dbReference type="EMBL" id="DWWL01000010">
    <property type="protein sequence ID" value="HJC46841.1"/>
    <property type="molecule type" value="Genomic_DNA"/>
</dbReference>
<dbReference type="Proteomes" id="UP000823883">
    <property type="component" value="Unassembled WGS sequence"/>
</dbReference>
<dbReference type="AlphaFoldDB" id="A0A9D2PBA1"/>
<dbReference type="InterPro" id="IPR019734">
    <property type="entry name" value="TPR_rpt"/>
</dbReference>
<evidence type="ECO:0000256" key="1">
    <source>
        <dbReference type="SAM" id="MobiDB-lite"/>
    </source>
</evidence>
<comment type="caution">
    <text evidence="2">The sequence shown here is derived from an EMBL/GenBank/DDBJ whole genome shotgun (WGS) entry which is preliminary data.</text>
</comment>
<dbReference type="Pfam" id="PF13432">
    <property type="entry name" value="TPR_16"/>
    <property type="match status" value="1"/>
</dbReference>
<accession>A0A9D2PBA1</accession>
<proteinExistence type="predicted"/>
<gene>
    <name evidence="2" type="ORF">IAA04_02170</name>
</gene>
<feature type="region of interest" description="Disordered" evidence="1">
    <location>
        <begin position="1"/>
        <end position="21"/>
    </location>
</feature>
<evidence type="ECO:0008006" key="4">
    <source>
        <dbReference type="Google" id="ProtNLM"/>
    </source>
</evidence>
<evidence type="ECO:0000313" key="3">
    <source>
        <dbReference type="Proteomes" id="UP000823883"/>
    </source>
</evidence>
<dbReference type="SMART" id="SM00028">
    <property type="entry name" value="TPR"/>
    <property type="match status" value="5"/>
</dbReference>
<sequence>MSSKGRFKNGSEGEHKDGSGRRPAVKAVLAAVLLGTSLLWGCQSADPAREEYRLEGIEQMDQGDYEGAIASFEEAIAHSDGRVGEFELDVLKYRGEAEYKAEDYPAAAHTWDVLLQVDGEEPDYYYLRSMAYAAQDMTAEAEADAQAAAGLEQSRGEVSPVMEEAMAALGEAWLRADDMEKAQAAFDRILTSGTASARTYGLLGLACLNGGQGELAAGYFEQGMDLAQPGSEEYGTLLWNRAVALENSGDFAGALELFRQYAASFGTGAELEREIRFLETR</sequence>
<dbReference type="InterPro" id="IPR011990">
    <property type="entry name" value="TPR-like_helical_dom_sf"/>
</dbReference>
<name>A0A9D2PBA1_9FIRM</name>
<organism evidence="2 3">
    <name type="scientific">Candidatus Lachnoclostridium pullistercoris</name>
    <dbReference type="NCBI Taxonomy" id="2838632"/>
    <lineage>
        <taxon>Bacteria</taxon>
        <taxon>Bacillati</taxon>
        <taxon>Bacillota</taxon>
        <taxon>Clostridia</taxon>
        <taxon>Lachnospirales</taxon>
        <taxon>Lachnospiraceae</taxon>
    </lineage>
</organism>
<evidence type="ECO:0000313" key="2">
    <source>
        <dbReference type="EMBL" id="HJC46841.1"/>
    </source>
</evidence>
<reference evidence="2" key="1">
    <citation type="journal article" date="2021" name="PeerJ">
        <title>Extensive microbial diversity within the chicken gut microbiome revealed by metagenomics and culture.</title>
        <authorList>
            <person name="Gilroy R."/>
            <person name="Ravi A."/>
            <person name="Getino M."/>
            <person name="Pursley I."/>
            <person name="Horton D.L."/>
            <person name="Alikhan N.F."/>
            <person name="Baker D."/>
            <person name="Gharbi K."/>
            <person name="Hall N."/>
            <person name="Watson M."/>
            <person name="Adriaenssens E.M."/>
            <person name="Foster-Nyarko E."/>
            <person name="Jarju S."/>
            <person name="Secka A."/>
            <person name="Antonio M."/>
            <person name="Oren A."/>
            <person name="Chaudhuri R.R."/>
            <person name="La Ragione R."/>
            <person name="Hildebrand F."/>
            <person name="Pallen M.J."/>
        </authorList>
    </citation>
    <scope>NUCLEOTIDE SEQUENCE</scope>
    <source>
        <strain evidence="2">CHK183-5548</strain>
    </source>
</reference>
<protein>
    <recommendedName>
        <fullName evidence="4">Tetratricopeptide repeat protein</fullName>
    </recommendedName>
</protein>
<dbReference type="SUPFAM" id="SSF48452">
    <property type="entry name" value="TPR-like"/>
    <property type="match status" value="1"/>
</dbReference>